<evidence type="ECO:0000256" key="9">
    <source>
        <dbReference type="HAMAP-Rule" id="MF_00135"/>
    </source>
</evidence>
<comment type="similarity">
    <text evidence="9">Belongs to the TrpF family.</text>
</comment>
<accession>A0A089MEB3</accession>
<dbReference type="InterPro" id="IPR001240">
    <property type="entry name" value="PRAI_dom"/>
</dbReference>
<dbReference type="InterPro" id="IPR044643">
    <property type="entry name" value="TrpF_fam"/>
</dbReference>
<dbReference type="KEGG" id="pgm:PGRAT_20825"/>
<sequence length="226" mass="24194">MAETLVKICGLQDVEVLKSMKRLPVDVIGFVFAESRRRVSPEQAAELIAELAEWENGKPPLAAGVFVNPTLAELAALLSTVPLKVIQLHGQESADLCRAVKAAFPQVQLWKALSVATSNAESAADDPYSLHHYAGAVDALLLDTYDPAGSGGSGRTFDWEKIPAYRQAASAYGLPLFIAGGLHPENVRELLDGYAPYGVDVSSGVESNGVKDIVKMTAFVERVKQS</sequence>
<dbReference type="Pfam" id="PF00697">
    <property type="entry name" value="PRAI"/>
    <property type="match status" value="1"/>
</dbReference>
<evidence type="ECO:0000256" key="7">
    <source>
        <dbReference type="ARBA" id="ARBA00023141"/>
    </source>
</evidence>
<feature type="domain" description="N-(5'phosphoribosyl) anthranilate isomerase (PRAI)" evidence="10">
    <location>
        <begin position="6"/>
        <end position="221"/>
    </location>
</feature>
<dbReference type="EC" id="5.3.1.24" evidence="3 9"/>
<dbReference type="InterPro" id="IPR011060">
    <property type="entry name" value="RibuloseP-bd_barrel"/>
</dbReference>
<keyword evidence="7 9" id="KW-0057">Aromatic amino acid biosynthesis</keyword>
<dbReference type="GO" id="GO:0000162">
    <property type="term" value="P:L-tryptophan biosynthetic process"/>
    <property type="evidence" value="ECO:0007669"/>
    <property type="project" value="UniProtKB-UniRule"/>
</dbReference>
<organism evidence="11 12">
    <name type="scientific">Paenibacillus graminis</name>
    <dbReference type="NCBI Taxonomy" id="189425"/>
    <lineage>
        <taxon>Bacteria</taxon>
        <taxon>Bacillati</taxon>
        <taxon>Bacillota</taxon>
        <taxon>Bacilli</taxon>
        <taxon>Bacillales</taxon>
        <taxon>Paenibacillaceae</taxon>
        <taxon>Paenibacillus</taxon>
    </lineage>
</organism>
<dbReference type="GO" id="GO:0004640">
    <property type="term" value="F:phosphoribosylanthranilate isomerase activity"/>
    <property type="evidence" value="ECO:0007669"/>
    <property type="project" value="UniProtKB-UniRule"/>
</dbReference>
<dbReference type="SUPFAM" id="SSF51366">
    <property type="entry name" value="Ribulose-phoshate binding barrel"/>
    <property type="match status" value="1"/>
</dbReference>
<name>A0A089MEB3_9BACL</name>
<evidence type="ECO:0000256" key="5">
    <source>
        <dbReference type="ARBA" id="ARBA00022605"/>
    </source>
</evidence>
<dbReference type="CDD" id="cd00405">
    <property type="entry name" value="PRAI"/>
    <property type="match status" value="1"/>
</dbReference>
<dbReference type="InterPro" id="IPR013785">
    <property type="entry name" value="Aldolase_TIM"/>
</dbReference>
<dbReference type="PANTHER" id="PTHR42894:SF1">
    <property type="entry name" value="N-(5'-PHOSPHORIBOSYL)ANTHRANILATE ISOMERASE"/>
    <property type="match status" value="1"/>
</dbReference>
<gene>
    <name evidence="9" type="primary">trpF</name>
    <name evidence="11" type="ORF">PGRAT_20825</name>
</gene>
<dbReference type="PANTHER" id="PTHR42894">
    <property type="entry name" value="N-(5'-PHOSPHORIBOSYL)ANTHRANILATE ISOMERASE"/>
    <property type="match status" value="1"/>
</dbReference>
<keyword evidence="8 9" id="KW-0413">Isomerase</keyword>
<keyword evidence="6 9" id="KW-0822">Tryptophan biosynthesis</keyword>
<dbReference type="STRING" id="189425.PGRAT_20825"/>
<evidence type="ECO:0000256" key="3">
    <source>
        <dbReference type="ARBA" id="ARBA00012572"/>
    </source>
</evidence>
<protein>
    <recommendedName>
        <fullName evidence="4 9">N-(5'-phosphoribosyl)anthranilate isomerase</fullName>
        <shortName evidence="9">PRAI</shortName>
        <ecNumber evidence="3 9">5.3.1.24</ecNumber>
    </recommendedName>
</protein>
<dbReference type="OrthoDB" id="9786954at2"/>
<evidence type="ECO:0000313" key="11">
    <source>
        <dbReference type="EMBL" id="AIQ69803.1"/>
    </source>
</evidence>
<dbReference type="UniPathway" id="UPA00035">
    <property type="reaction ID" value="UER00042"/>
</dbReference>
<proteinExistence type="inferred from homology"/>
<evidence type="ECO:0000313" key="12">
    <source>
        <dbReference type="Proteomes" id="UP000029500"/>
    </source>
</evidence>
<comment type="pathway">
    <text evidence="2 9">Amino-acid biosynthesis; L-tryptophan biosynthesis; L-tryptophan from chorismate: step 3/5.</text>
</comment>
<dbReference type="HOGENOM" id="CLU_076364_1_0_9"/>
<dbReference type="HAMAP" id="MF_00135">
    <property type="entry name" value="PRAI"/>
    <property type="match status" value="1"/>
</dbReference>
<evidence type="ECO:0000256" key="6">
    <source>
        <dbReference type="ARBA" id="ARBA00022822"/>
    </source>
</evidence>
<dbReference type="RefSeq" id="WP_042267092.1">
    <property type="nucleotide sequence ID" value="NZ_CP009287.1"/>
</dbReference>
<dbReference type="Proteomes" id="UP000029500">
    <property type="component" value="Chromosome"/>
</dbReference>
<evidence type="ECO:0000256" key="4">
    <source>
        <dbReference type="ARBA" id="ARBA00022272"/>
    </source>
</evidence>
<evidence type="ECO:0000256" key="8">
    <source>
        <dbReference type="ARBA" id="ARBA00023235"/>
    </source>
</evidence>
<reference evidence="11 12" key="1">
    <citation type="submission" date="2014-08" db="EMBL/GenBank/DDBJ databases">
        <title>Comparative genomics of the Paenibacillus odorifer group.</title>
        <authorList>
            <person name="den Bakker H.C."/>
            <person name="Tsai Y.-C."/>
            <person name="Martin N."/>
            <person name="Korlach J."/>
            <person name="Wiedmann M."/>
        </authorList>
    </citation>
    <scope>NUCLEOTIDE SEQUENCE [LARGE SCALE GENOMIC DNA]</scope>
    <source>
        <strain evidence="11 12">DSM 15220</strain>
    </source>
</reference>
<evidence type="ECO:0000259" key="10">
    <source>
        <dbReference type="Pfam" id="PF00697"/>
    </source>
</evidence>
<comment type="catalytic activity">
    <reaction evidence="1 9">
        <text>N-(5-phospho-beta-D-ribosyl)anthranilate = 1-(2-carboxyphenylamino)-1-deoxy-D-ribulose 5-phosphate</text>
        <dbReference type="Rhea" id="RHEA:21540"/>
        <dbReference type="ChEBI" id="CHEBI:18277"/>
        <dbReference type="ChEBI" id="CHEBI:58613"/>
        <dbReference type="EC" id="5.3.1.24"/>
    </reaction>
</comment>
<keyword evidence="12" id="KW-1185">Reference proteome</keyword>
<dbReference type="AlphaFoldDB" id="A0A089MEB3"/>
<dbReference type="Gene3D" id="3.20.20.70">
    <property type="entry name" value="Aldolase class I"/>
    <property type="match status" value="1"/>
</dbReference>
<keyword evidence="5 9" id="KW-0028">Amino-acid biosynthesis</keyword>
<dbReference type="EMBL" id="CP009287">
    <property type="protein sequence ID" value="AIQ69803.1"/>
    <property type="molecule type" value="Genomic_DNA"/>
</dbReference>
<dbReference type="eggNOG" id="COG0135">
    <property type="taxonomic scope" value="Bacteria"/>
</dbReference>
<evidence type="ECO:0000256" key="1">
    <source>
        <dbReference type="ARBA" id="ARBA00001164"/>
    </source>
</evidence>
<evidence type="ECO:0000256" key="2">
    <source>
        <dbReference type="ARBA" id="ARBA00004664"/>
    </source>
</evidence>